<gene>
    <name evidence="2" type="ORF">BXY45_108136</name>
</gene>
<dbReference type="InterPro" id="IPR003018">
    <property type="entry name" value="GAF"/>
</dbReference>
<feature type="domain" description="GAF" evidence="1">
    <location>
        <begin position="67"/>
        <end position="218"/>
    </location>
</feature>
<dbReference type="InterPro" id="IPR029016">
    <property type="entry name" value="GAF-like_dom_sf"/>
</dbReference>
<protein>
    <submittedName>
        <fullName evidence="2">DNA-binding PucR family transcriptional regulator</fullName>
    </submittedName>
</protein>
<accession>A0A316A9Z7</accession>
<dbReference type="Pfam" id="PF01590">
    <property type="entry name" value="GAF"/>
    <property type="match status" value="1"/>
</dbReference>
<evidence type="ECO:0000259" key="1">
    <source>
        <dbReference type="SMART" id="SM00065"/>
    </source>
</evidence>
<keyword evidence="2" id="KW-0238">DNA-binding</keyword>
<dbReference type="Pfam" id="PF13556">
    <property type="entry name" value="HTH_30"/>
    <property type="match status" value="1"/>
</dbReference>
<dbReference type="SUPFAM" id="SSF55781">
    <property type="entry name" value="GAF domain-like"/>
    <property type="match status" value="1"/>
</dbReference>
<evidence type="ECO:0000313" key="3">
    <source>
        <dbReference type="Proteomes" id="UP000245469"/>
    </source>
</evidence>
<keyword evidence="3" id="KW-1185">Reference proteome</keyword>
<proteinExistence type="predicted"/>
<dbReference type="InterPro" id="IPR025736">
    <property type="entry name" value="PucR_C-HTH_dom"/>
</dbReference>
<dbReference type="SMART" id="SM00065">
    <property type="entry name" value="GAF"/>
    <property type="match status" value="1"/>
</dbReference>
<dbReference type="InterPro" id="IPR042070">
    <property type="entry name" value="PucR_C-HTH_sf"/>
</dbReference>
<dbReference type="AlphaFoldDB" id="A0A316A9Z7"/>
<dbReference type="PANTHER" id="PTHR33744:SF1">
    <property type="entry name" value="DNA-BINDING TRANSCRIPTIONAL ACTIVATOR ADER"/>
    <property type="match status" value="1"/>
</dbReference>
<dbReference type="PANTHER" id="PTHR33744">
    <property type="entry name" value="CARBOHYDRATE DIACID REGULATOR"/>
    <property type="match status" value="1"/>
</dbReference>
<name>A0A316A9Z7_9ACTN</name>
<dbReference type="InterPro" id="IPR051448">
    <property type="entry name" value="CdaR-like_regulators"/>
</dbReference>
<dbReference type="Gene3D" id="3.30.450.40">
    <property type="match status" value="1"/>
</dbReference>
<reference evidence="2 3" key="1">
    <citation type="submission" date="2018-03" db="EMBL/GenBank/DDBJ databases">
        <title>Genomic Encyclopedia of Archaeal and Bacterial Type Strains, Phase II (KMG-II): from individual species to whole genera.</title>
        <authorList>
            <person name="Goeker M."/>
        </authorList>
    </citation>
    <scope>NUCLEOTIDE SEQUENCE [LARGE SCALE GENOMIC DNA]</scope>
    <source>
        <strain evidence="2 3">DSM 44889</strain>
    </source>
</reference>
<dbReference type="Gene3D" id="1.10.10.2840">
    <property type="entry name" value="PucR C-terminal helix-turn-helix domain"/>
    <property type="match status" value="1"/>
</dbReference>
<evidence type="ECO:0000313" key="2">
    <source>
        <dbReference type="EMBL" id="PWJ54229.1"/>
    </source>
</evidence>
<dbReference type="EMBL" id="QGDQ01000008">
    <property type="protein sequence ID" value="PWJ54229.1"/>
    <property type="molecule type" value="Genomic_DNA"/>
</dbReference>
<sequence>MEATHTVAGRGCRRYTRGVTLLKGEATTAGVTPGTTTTAPAAFAAPTADALLRAVHDSAADLASVRDRAVILRAIVRRTRALLGADMAYLSLNDLDAGETWIHVTDGVRTPAYAEIRMPLGTGILGTVAAGGTSVHTDDYLADADLNHLTHIDAAVAGEGVRAISGEPLRVDGHLVGALLVAQRSPVAMPPAGREALRLMALQAAVALEQTRRASEIAALRSAEAAARAAAARSTGDVAEAAALLALDARLLAALGGGGGCRAVVEELADALDAPVWLVDIDGRPRCSARGTTAGTGDDDEGTRALVVVPSRTTSHQGELVSSATGERARAALDRGALAVALALQVEHELAEAADRSPSALLDDLLDERGDRGGAGDDDRGVRREVLEARALALGLDLRAPASSLVALVPASDRQRTIAAVRPLLGGRGLVAVHAGHVCVVCTGGGAAADELGGAVEAVLGEVGVRAVVGCADADGRGAGPLGRAHAEAAQVARAAQVLGWRTGHADRARLGVAGLLLGGADEGVVDAMVERLLGPVLVYDAEHGTHLEQTAAAVLEEGSRSAAAARLYVHVNTVRQRVERLDALLGAGWDAPPRSLDVQAALRLRALRRDG</sequence>
<dbReference type="Proteomes" id="UP000245469">
    <property type="component" value="Unassembled WGS sequence"/>
</dbReference>
<dbReference type="GO" id="GO:0003677">
    <property type="term" value="F:DNA binding"/>
    <property type="evidence" value="ECO:0007669"/>
    <property type="project" value="UniProtKB-KW"/>
</dbReference>
<comment type="caution">
    <text evidence="2">The sequence shown here is derived from an EMBL/GenBank/DDBJ whole genome shotgun (WGS) entry which is preliminary data.</text>
</comment>
<organism evidence="2 3">
    <name type="scientific">Quadrisphaera granulorum</name>
    <dbReference type="NCBI Taxonomy" id="317664"/>
    <lineage>
        <taxon>Bacteria</taxon>
        <taxon>Bacillati</taxon>
        <taxon>Actinomycetota</taxon>
        <taxon>Actinomycetes</taxon>
        <taxon>Kineosporiales</taxon>
        <taxon>Kineosporiaceae</taxon>
        <taxon>Quadrisphaera</taxon>
    </lineage>
</organism>